<gene>
    <name evidence="3" type="primary">fprA</name>
    <name evidence="3" type="ORF">CLORY_43130</name>
</gene>
<comment type="similarity">
    <text evidence="1">In the N-terminal section; belongs to the zinc metallo-hydrolase group 3 family.</text>
</comment>
<sequence>MDNKIQIAEKNFWVGKVDDRPVPFHRLILEKGTTYNSYLLETEKPTLIDTVDISFGVEFVKKLSENFDLSTLKYVVINHVEPDHAGALPALMSKAKNAVIVTTERAKELLNGMFKLHNKEYHIIKDGETLDIGGKTLKFFEVPYLHTEETMMTYCIEDKILYPCDIFSTHLATYELFNDLAKVDITEDFKVYYQLIMSPHRPYVREMLAKLKTIEINTIAPSHGFILRDNAKKFVDLYDIMSKKDTSNKKALILYSSMTGNTGKIANDIYEGLTESGIETSIVNAKSSSIDTVKEMAAKSQLIIIGSSTKYGDMIGNIEDYLKEIVSMDLSSKYGFVFGSYGWSGESIEIINDYLKKSNIELLDSARVIKTTGANDIHLPLRIKFYGEDEKAAAINAGKLAAEFIA</sequence>
<dbReference type="PROSITE" id="PS50902">
    <property type="entry name" value="FLAVODOXIN_LIKE"/>
    <property type="match status" value="1"/>
</dbReference>
<dbReference type="InterPro" id="IPR001279">
    <property type="entry name" value="Metallo-B-lactamas"/>
</dbReference>
<dbReference type="GO" id="GO:0016651">
    <property type="term" value="F:oxidoreductase activity, acting on NAD(P)H"/>
    <property type="evidence" value="ECO:0007669"/>
    <property type="project" value="UniProtKB-ARBA"/>
</dbReference>
<dbReference type="Pfam" id="PF00258">
    <property type="entry name" value="Flavodoxin_1"/>
    <property type="match status" value="1"/>
</dbReference>
<comment type="caution">
    <text evidence="3">The sequence shown here is derived from an EMBL/GenBank/DDBJ whole genome shotgun (WGS) entry which is preliminary data.</text>
</comment>
<proteinExistence type="inferred from homology"/>
<dbReference type="SUPFAM" id="SSF52218">
    <property type="entry name" value="Flavoproteins"/>
    <property type="match status" value="1"/>
</dbReference>
<dbReference type="InterPro" id="IPR029039">
    <property type="entry name" value="Flavoprotein-like_sf"/>
</dbReference>
<dbReference type="InterPro" id="IPR045761">
    <property type="entry name" value="ODP_dom"/>
</dbReference>
<dbReference type="PANTHER" id="PTHR43717:SF1">
    <property type="entry name" value="ANAEROBIC NITRIC OXIDE REDUCTASE FLAVORUBREDOXIN"/>
    <property type="match status" value="1"/>
</dbReference>
<evidence type="ECO:0000313" key="4">
    <source>
        <dbReference type="Proteomes" id="UP000190080"/>
    </source>
</evidence>
<dbReference type="InterPro" id="IPR016440">
    <property type="entry name" value="Rubredoxin-O_OxRdtase"/>
</dbReference>
<evidence type="ECO:0000313" key="3">
    <source>
        <dbReference type="EMBL" id="OPJ56164.1"/>
    </source>
</evidence>
<dbReference type="InterPro" id="IPR001226">
    <property type="entry name" value="Flavodoxin_CS"/>
</dbReference>
<dbReference type="GO" id="GO:0010181">
    <property type="term" value="F:FMN binding"/>
    <property type="evidence" value="ECO:0007669"/>
    <property type="project" value="InterPro"/>
</dbReference>
<accession>A0A1V4I8D6</accession>
<dbReference type="RefSeq" id="WP_079428406.1">
    <property type="nucleotide sequence ID" value="NZ_MZGV01000099.1"/>
</dbReference>
<dbReference type="Proteomes" id="UP000190080">
    <property type="component" value="Unassembled WGS sequence"/>
</dbReference>
<dbReference type="AlphaFoldDB" id="A0A1V4I8D6"/>
<keyword evidence="4" id="KW-1185">Reference proteome</keyword>
<reference evidence="3 4" key="1">
    <citation type="submission" date="2017-03" db="EMBL/GenBank/DDBJ databases">
        <title>Genome sequence of Clostridium oryzae DSM 28571.</title>
        <authorList>
            <person name="Poehlein A."/>
            <person name="Daniel R."/>
        </authorList>
    </citation>
    <scope>NUCLEOTIDE SEQUENCE [LARGE SCALE GENOMIC DNA]</scope>
    <source>
        <strain evidence="3 4">DSM 28571</strain>
    </source>
</reference>
<dbReference type="InterPro" id="IPR008254">
    <property type="entry name" value="Flavodoxin/NO_synth"/>
</dbReference>
<keyword evidence="3" id="KW-0560">Oxidoreductase</keyword>
<dbReference type="PIRSF" id="PIRSF005243">
    <property type="entry name" value="ROO"/>
    <property type="match status" value="1"/>
</dbReference>
<protein>
    <submittedName>
        <fullName evidence="3">Nitric oxide reductase</fullName>
        <ecNumber evidence="3">1.-.-.-</ecNumber>
    </submittedName>
</protein>
<dbReference type="STRING" id="1450648.CLORY_43130"/>
<dbReference type="PROSITE" id="PS00201">
    <property type="entry name" value="FLAVODOXIN"/>
    <property type="match status" value="1"/>
</dbReference>
<name>A0A1V4I8D6_9CLOT</name>
<dbReference type="SMART" id="SM00849">
    <property type="entry name" value="Lactamase_B"/>
    <property type="match status" value="1"/>
</dbReference>
<dbReference type="Gene3D" id="3.40.50.360">
    <property type="match status" value="1"/>
</dbReference>
<dbReference type="SUPFAM" id="SSF56281">
    <property type="entry name" value="Metallo-hydrolase/oxidoreductase"/>
    <property type="match status" value="1"/>
</dbReference>
<evidence type="ECO:0000259" key="2">
    <source>
        <dbReference type="PROSITE" id="PS50902"/>
    </source>
</evidence>
<dbReference type="GO" id="GO:0009055">
    <property type="term" value="F:electron transfer activity"/>
    <property type="evidence" value="ECO:0007669"/>
    <property type="project" value="InterPro"/>
</dbReference>
<dbReference type="InterPro" id="IPR036866">
    <property type="entry name" value="RibonucZ/Hydroxyglut_hydro"/>
</dbReference>
<feature type="domain" description="Flavodoxin-like" evidence="2">
    <location>
        <begin position="251"/>
        <end position="391"/>
    </location>
</feature>
<dbReference type="Pfam" id="PF19583">
    <property type="entry name" value="ODP"/>
    <property type="match status" value="1"/>
</dbReference>
<dbReference type="PANTHER" id="PTHR43717">
    <property type="entry name" value="ANAEROBIC NITRIC OXIDE REDUCTASE FLAVORUBREDOXIN"/>
    <property type="match status" value="1"/>
</dbReference>
<dbReference type="EMBL" id="MZGV01000099">
    <property type="protein sequence ID" value="OPJ56164.1"/>
    <property type="molecule type" value="Genomic_DNA"/>
</dbReference>
<dbReference type="EC" id="1.-.-.-" evidence="3"/>
<dbReference type="CDD" id="cd07709">
    <property type="entry name" value="flavodiiron_proteins_MBL-fold"/>
    <property type="match status" value="1"/>
</dbReference>
<organism evidence="3 4">
    <name type="scientific">Clostridium oryzae</name>
    <dbReference type="NCBI Taxonomy" id="1450648"/>
    <lineage>
        <taxon>Bacteria</taxon>
        <taxon>Bacillati</taxon>
        <taxon>Bacillota</taxon>
        <taxon>Clostridia</taxon>
        <taxon>Eubacteriales</taxon>
        <taxon>Clostridiaceae</taxon>
        <taxon>Clostridium</taxon>
    </lineage>
</organism>
<dbReference type="GO" id="GO:0046872">
    <property type="term" value="F:metal ion binding"/>
    <property type="evidence" value="ECO:0007669"/>
    <property type="project" value="InterPro"/>
</dbReference>
<dbReference type="OrthoDB" id="9807946at2"/>
<evidence type="ECO:0000256" key="1">
    <source>
        <dbReference type="ARBA" id="ARBA00007121"/>
    </source>
</evidence>
<dbReference type="Gene3D" id="3.60.15.10">
    <property type="entry name" value="Ribonuclease Z/Hydroxyacylglutathione hydrolase-like"/>
    <property type="match status" value="1"/>
</dbReference>